<feature type="compositionally biased region" description="Basic and acidic residues" evidence="7">
    <location>
        <begin position="367"/>
        <end position="381"/>
    </location>
</feature>
<dbReference type="GO" id="GO:0000030">
    <property type="term" value="F:mannosyltransferase activity"/>
    <property type="evidence" value="ECO:0007669"/>
    <property type="project" value="TreeGrafter"/>
</dbReference>
<evidence type="ECO:0000256" key="2">
    <source>
        <dbReference type="ARBA" id="ARBA00009003"/>
    </source>
</evidence>
<feature type="transmembrane region" description="Helical" evidence="8">
    <location>
        <begin position="16"/>
        <end position="40"/>
    </location>
</feature>
<dbReference type="PANTHER" id="PTHR32385">
    <property type="entry name" value="MANNOSYL PHOSPHORYLINOSITOL CERAMIDE SYNTHASE"/>
    <property type="match status" value="1"/>
</dbReference>
<feature type="transmembrane region" description="Helical" evidence="8">
    <location>
        <begin position="307"/>
        <end position="326"/>
    </location>
</feature>
<sequence length="447" mass="51100">MLFQVRPWRLVTALPWVLAVLVAGFFVTRLVGFLHIFGVLQPHSGIRITQGEIELAHNRGRDPSDRPVVPRITHQIFHAWKHPGNDTLPGHWAHARESCRLHNPDWEHKIWYTDNSREFLRDNYPWFLPTYDGYKFPIQRIDVLRYFLLRHYGGIYLDLDNGCAASLDPLTYYPAFTTDGGRGALSNNIMGGQSGHPYFHLLTENLAAWDWNWLLPYVIISYCSGQWYVTAMWERYHRLLQLTPGSAGGSVAGLESLGRGWRPLHHVLMDMRDGADPWVYFTQVRGGTWSNWDSDIFPWIGDHLPELAGAAALASGLVAWFCLWCVRRRRTRDRGKGYLPLAVEEHALASRRVQYLTSQDSSPCGDVQREQGKRLRGDRPCEAGGDGPKRKHRTGVDTKEDANQVLVGHRNPLQNLPRHNLELYQAVAKNFISGQSQRGLASVDFYD</sequence>
<protein>
    <recommendedName>
        <fullName evidence="10">Mannosyl phosphorylinositol ceramide synthase SUR1</fullName>
    </recommendedName>
</protein>
<comment type="similarity">
    <text evidence="2">Belongs to the glycosyltransferase 32 family.</text>
</comment>
<evidence type="ECO:0000256" key="5">
    <source>
        <dbReference type="ARBA" id="ARBA00022989"/>
    </source>
</evidence>
<dbReference type="Pfam" id="PF04488">
    <property type="entry name" value="Gly_transf_sug"/>
    <property type="match status" value="1"/>
</dbReference>
<evidence type="ECO:0000256" key="4">
    <source>
        <dbReference type="ARBA" id="ARBA00022692"/>
    </source>
</evidence>
<feature type="region of interest" description="Disordered" evidence="7">
    <location>
        <begin position="359"/>
        <end position="399"/>
    </location>
</feature>
<dbReference type="Proteomes" id="UP000011086">
    <property type="component" value="Unassembled WGS sequence"/>
</dbReference>
<gene>
    <name evidence="9" type="ORF">OOU_Y34scaffold00325g49</name>
</gene>
<evidence type="ECO:0000256" key="7">
    <source>
        <dbReference type="SAM" id="MobiDB-lite"/>
    </source>
</evidence>
<evidence type="ECO:0000256" key="3">
    <source>
        <dbReference type="ARBA" id="ARBA00022679"/>
    </source>
</evidence>
<name>A0AA97P2U1_PYRO3</name>
<evidence type="ECO:0000256" key="1">
    <source>
        <dbReference type="ARBA" id="ARBA00004370"/>
    </source>
</evidence>
<evidence type="ECO:0000313" key="9">
    <source>
        <dbReference type="EMBL" id="ELQ40919.1"/>
    </source>
</evidence>
<dbReference type="InterPro" id="IPR007577">
    <property type="entry name" value="GlycoTrfase_DXD_sugar-bd_CS"/>
</dbReference>
<organism evidence="9">
    <name type="scientific">Pyricularia oryzae (strain Y34)</name>
    <name type="common">Rice blast fungus</name>
    <name type="synonym">Magnaporthe oryzae</name>
    <dbReference type="NCBI Taxonomy" id="1143189"/>
    <lineage>
        <taxon>Eukaryota</taxon>
        <taxon>Fungi</taxon>
        <taxon>Dikarya</taxon>
        <taxon>Ascomycota</taxon>
        <taxon>Pezizomycotina</taxon>
        <taxon>Sordariomycetes</taxon>
        <taxon>Sordariomycetidae</taxon>
        <taxon>Magnaporthales</taxon>
        <taxon>Pyriculariaceae</taxon>
        <taxon>Pyricularia</taxon>
    </lineage>
</organism>
<dbReference type="Gene3D" id="3.90.550.20">
    <property type="match status" value="1"/>
</dbReference>
<evidence type="ECO:0000256" key="8">
    <source>
        <dbReference type="SAM" id="Phobius"/>
    </source>
</evidence>
<proteinExistence type="inferred from homology"/>
<comment type="subcellular location">
    <subcellularLocation>
        <location evidence="1">Membrane</location>
    </subcellularLocation>
</comment>
<dbReference type="AlphaFoldDB" id="A0AA97P2U1"/>
<dbReference type="GO" id="GO:0016020">
    <property type="term" value="C:membrane"/>
    <property type="evidence" value="ECO:0007669"/>
    <property type="project" value="UniProtKB-SubCell"/>
</dbReference>
<dbReference type="SUPFAM" id="SSF53448">
    <property type="entry name" value="Nucleotide-diphospho-sugar transferases"/>
    <property type="match status" value="1"/>
</dbReference>
<keyword evidence="4 8" id="KW-0812">Transmembrane</keyword>
<keyword evidence="5 8" id="KW-1133">Transmembrane helix</keyword>
<dbReference type="InterPro" id="IPR051706">
    <property type="entry name" value="Glycosyltransferase_domain"/>
</dbReference>
<reference evidence="9" key="1">
    <citation type="journal article" date="2012" name="PLoS Genet.">
        <title>Comparative analysis of the genomes of two field isolates of the rice blast fungus Magnaporthe oryzae.</title>
        <authorList>
            <person name="Xue M."/>
            <person name="Yang J."/>
            <person name="Li Z."/>
            <person name="Hu S."/>
            <person name="Yao N."/>
            <person name="Dean R.A."/>
            <person name="Zhao W."/>
            <person name="Shen M."/>
            <person name="Zhang H."/>
            <person name="Li C."/>
            <person name="Liu L."/>
            <person name="Cao L."/>
            <person name="Xu X."/>
            <person name="Xing Y."/>
            <person name="Hsiang T."/>
            <person name="Zhang Z."/>
            <person name="Xu J.R."/>
            <person name="Peng Y.L."/>
        </authorList>
    </citation>
    <scope>NUCLEOTIDE SEQUENCE</scope>
    <source>
        <strain evidence="9">Y34</strain>
    </source>
</reference>
<keyword evidence="3" id="KW-0808">Transferase</keyword>
<dbReference type="GO" id="GO:0051999">
    <property type="term" value="P:mannosyl-inositol phosphorylceramide biosynthetic process"/>
    <property type="evidence" value="ECO:0007669"/>
    <property type="project" value="TreeGrafter"/>
</dbReference>
<dbReference type="PANTHER" id="PTHR32385:SF20">
    <property type="entry name" value="MANNOSYL PHOSPHORYLINOSITOL CERAMIDE SYNTHASE CSH1-RELATED"/>
    <property type="match status" value="1"/>
</dbReference>
<keyword evidence="6 8" id="KW-0472">Membrane</keyword>
<dbReference type="InterPro" id="IPR029044">
    <property type="entry name" value="Nucleotide-diphossugar_trans"/>
</dbReference>
<evidence type="ECO:0000256" key="6">
    <source>
        <dbReference type="ARBA" id="ARBA00023136"/>
    </source>
</evidence>
<accession>A0AA97P2U1</accession>
<evidence type="ECO:0008006" key="10">
    <source>
        <dbReference type="Google" id="ProtNLM"/>
    </source>
</evidence>
<dbReference type="EMBL" id="JH794015">
    <property type="protein sequence ID" value="ELQ40919.1"/>
    <property type="molecule type" value="Genomic_DNA"/>
</dbReference>